<proteinExistence type="predicted"/>
<dbReference type="AlphaFoldDB" id="A0A9N9NQX1"/>
<gene>
    <name evidence="1" type="ORF">AMORRO_LOCUS15437</name>
</gene>
<reference evidence="1" key="1">
    <citation type="submission" date="2021-06" db="EMBL/GenBank/DDBJ databases">
        <authorList>
            <person name="Kallberg Y."/>
            <person name="Tangrot J."/>
            <person name="Rosling A."/>
        </authorList>
    </citation>
    <scope>NUCLEOTIDE SEQUENCE</scope>
    <source>
        <strain evidence="1">CL551</strain>
    </source>
</reference>
<dbReference type="Proteomes" id="UP000789342">
    <property type="component" value="Unassembled WGS sequence"/>
</dbReference>
<sequence length="60" mass="6662">VPQRKASAYNSNDVTSDHDLAVQLQLALDEESGETSFQEVRPIQQVQAKMSPMMKTLQGD</sequence>
<name>A0A9N9NQX1_9GLOM</name>
<evidence type="ECO:0000313" key="2">
    <source>
        <dbReference type="Proteomes" id="UP000789342"/>
    </source>
</evidence>
<protein>
    <submittedName>
        <fullName evidence="1">3507_t:CDS:1</fullName>
    </submittedName>
</protein>
<evidence type="ECO:0000313" key="1">
    <source>
        <dbReference type="EMBL" id="CAG8753158.1"/>
    </source>
</evidence>
<keyword evidence="2" id="KW-1185">Reference proteome</keyword>
<accession>A0A9N9NQX1</accession>
<feature type="non-terminal residue" evidence="1">
    <location>
        <position position="60"/>
    </location>
</feature>
<dbReference type="EMBL" id="CAJVPV010036419">
    <property type="protein sequence ID" value="CAG8753158.1"/>
    <property type="molecule type" value="Genomic_DNA"/>
</dbReference>
<organism evidence="1 2">
    <name type="scientific">Acaulospora morrowiae</name>
    <dbReference type="NCBI Taxonomy" id="94023"/>
    <lineage>
        <taxon>Eukaryota</taxon>
        <taxon>Fungi</taxon>
        <taxon>Fungi incertae sedis</taxon>
        <taxon>Mucoromycota</taxon>
        <taxon>Glomeromycotina</taxon>
        <taxon>Glomeromycetes</taxon>
        <taxon>Diversisporales</taxon>
        <taxon>Acaulosporaceae</taxon>
        <taxon>Acaulospora</taxon>
    </lineage>
</organism>
<comment type="caution">
    <text evidence="1">The sequence shown here is derived from an EMBL/GenBank/DDBJ whole genome shotgun (WGS) entry which is preliminary data.</text>
</comment>